<accession>A0A2I0CU48</accession>
<evidence type="ECO:0000256" key="3">
    <source>
        <dbReference type="ARBA" id="ARBA00022428"/>
    </source>
</evidence>
<dbReference type="InterPro" id="IPR026046">
    <property type="entry name" value="UBIAD1"/>
</dbReference>
<dbReference type="GO" id="GO:0004659">
    <property type="term" value="F:prenyltransferase activity"/>
    <property type="evidence" value="ECO:0007669"/>
    <property type="project" value="InterPro"/>
</dbReference>
<proteinExistence type="predicted"/>
<dbReference type="AlphaFoldDB" id="A0A2I0CU48"/>
<gene>
    <name evidence="10" type="ORF">CW360_00910</name>
</gene>
<dbReference type="PANTHER" id="PTHR13929">
    <property type="entry name" value="1,4-DIHYDROXY-2-NAPHTHOATE OCTAPRENYLTRANSFERASE"/>
    <property type="match status" value="1"/>
</dbReference>
<dbReference type="GO" id="GO:0009234">
    <property type="term" value="P:menaquinone biosynthetic process"/>
    <property type="evidence" value="ECO:0007669"/>
    <property type="project" value="UniProtKB-UniPathway"/>
</dbReference>
<evidence type="ECO:0000256" key="7">
    <source>
        <dbReference type="ARBA" id="ARBA00022989"/>
    </source>
</evidence>
<dbReference type="Pfam" id="PF01040">
    <property type="entry name" value="UbiA"/>
    <property type="match status" value="1"/>
</dbReference>
<reference evidence="11" key="1">
    <citation type="submission" date="2017-12" db="EMBL/GenBank/DDBJ databases">
        <authorList>
            <person name="Yu X.-Y."/>
        </authorList>
    </citation>
    <scope>NUCLEOTIDE SEQUENCE [LARGE SCALE GENOMIC DNA]</scope>
    <source>
        <strain evidence="11">ZYSR67-Z</strain>
    </source>
</reference>
<feature type="transmembrane region" description="Helical" evidence="9">
    <location>
        <begin position="226"/>
        <end position="246"/>
    </location>
</feature>
<dbReference type="GO" id="GO:0042371">
    <property type="term" value="P:vitamin K biosynthetic process"/>
    <property type="evidence" value="ECO:0007669"/>
    <property type="project" value="TreeGrafter"/>
</dbReference>
<dbReference type="GO" id="GO:0016020">
    <property type="term" value="C:membrane"/>
    <property type="evidence" value="ECO:0007669"/>
    <property type="project" value="UniProtKB-SubCell"/>
</dbReference>
<feature type="transmembrane region" description="Helical" evidence="9">
    <location>
        <begin position="132"/>
        <end position="150"/>
    </location>
</feature>
<evidence type="ECO:0000256" key="8">
    <source>
        <dbReference type="ARBA" id="ARBA00023136"/>
    </source>
</evidence>
<keyword evidence="4" id="KW-1003">Cell membrane</keyword>
<keyword evidence="6 9" id="KW-0812">Transmembrane</keyword>
<dbReference type="RefSeq" id="WP_101192427.1">
    <property type="nucleotide sequence ID" value="NZ_PIYS01000002.1"/>
</dbReference>
<evidence type="ECO:0000313" key="10">
    <source>
        <dbReference type="EMBL" id="PKF73053.1"/>
    </source>
</evidence>
<evidence type="ECO:0000256" key="1">
    <source>
        <dbReference type="ARBA" id="ARBA00004141"/>
    </source>
</evidence>
<evidence type="ECO:0000313" key="11">
    <source>
        <dbReference type="Proteomes" id="UP000242861"/>
    </source>
</evidence>
<dbReference type="PANTHER" id="PTHR13929:SF0">
    <property type="entry name" value="UBIA PRENYLTRANSFERASE DOMAIN-CONTAINING PROTEIN 1"/>
    <property type="match status" value="1"/>
</dbReference>
<keyword evidence="7 9" id="KW-1133">Transmembrane helix</keyword>
<organism evidence="10 11">
    <name type="scientific">Pseudomonas fluvialis</name>
    <dbReference type="NCBI Taxonomy" id="1793966"/>
    <lineage>
        <taxon>Bacteria</taxon>
        <taxon>Pseudomonadati</taxon>
        <taxon>Pseudomonadota</taxon>
        <taxon>Gammaproteobacteria</taxon>
        <taxon>Pseudomonadales</taxon>
        <taxon>Pseudomonadaceae</taxon>
        <taxon>Pseudomonas</taxon>
    </lineage>
</organism>
<sequence>MAVFSGKWSVFLQRLQLLVALARAPFLLLALPSIGLAIAWCQTQAAAPVSFTDSLLVLLAAVAAQVSVNAFNEYEDFCSGLDQQTRRTAFSGGSGALPAQPHLLPWALWLGCLSLLVVALIGMYFLLQRPEAFWGLLLIGGLGSALILLYTPLLTRYPWLCLVAPGLSFGPLMVAGGVLALGGAVSLPLMLLALVPFFLSNNLLLLNQFPDIEADRLVGRRTLPMLLSQQQALALLLVQWLAPLLLTSLLVIWGVLPGTCLLVWLASPLIVYLWFGCRRAALQMPALLPWLACNVLLALLLPVLLLVGWLAEADWLR</sequence>
<dbReference type="EMBL" id="PIYS01000002">
    <property type="protein sequence ID" value="PKF73053.1"/>
    <property type="molecule type" value="Genomic_DNA"/>
</dbReference>
<protein>
    <submittedName>
        <fullName evidence="10">1,4-dihydroxy-2-naphthoate octaprenyltransferase</fullName>
    </submittedName>
</protein>
<dbReference type="CDD" id="cd13962">
    <property type="entry name" value="PT_UbiA_UBIAD1"/>
    <property type="match status" value="1"/>
</dbReference>
<keyword evidence="5 10" id="KW-0808">Transferase</keyword>
<dbReference type="UniPathway" id="UPA00079"/>
<feature type="transmembrane region" description="Helical" evidence="9">
    <location>
        <begin position="287"/>
        <end position="311"/>
    </location>
</feature>
<dbReference type="InterPro" id="IPR000537">
    <property type="entry name" value="UbiA_prenyltransferase"/>
</dbReference>
<feature type="transmembrane region" description="Helical" evidence="9">
    <location>
        <begin position="252"/>
        <end position="275"/>
    </location>
</feature>
<feature type="transmembrane region" description="Helical" evidence="9">
    <location>
        <begin position="187"/>
        <end position="206"/>
    </location>
</feature>
<evidence type="ECO:0000256" key="9">
    <source>
        <dbReference type="SAM" id="Phobius"/>
    </source>
</evidence>
<dbReference type="InterPro" id="IPR044878">
    <property type="entry name" value="UbiA_sf"/>
</dbReference>
<dbReference type="Gene3D" id="1.10.357.140">
    <property type="entry name" value="UbiA prenyltransferase"/>
    <property type="match status" value="1"/>
</dbReference>
<keyword evidence="8 9" id="KW-0472">Membrane</keyword>
<comment type="caution">
    <text evidence="10">The sequence shown here is derived from an EMBL/GenBank/DDBJ whole genome shotgun (WGS) entry which is preliminary data.</text>
</comment>
<dbReference type="Proteomes" id="UP000242861">
    <property type="component" value="Unassembled WGS sequence"/>
</dbReference>
<evidence type="ECO:0000256" key="4">
    <source>
        <dbReference type="ARBA" id="ARBA00022475"/>
    </source>
</evidence>
<name>A0A2I0CU48_9PSED</name>
<comment type="subcellular location">
    <subcellularLocation>
        <location evidence="1">Membrane</location>
        <topology evidence="1">Multi-pass membrane protein</topology>
    </subcellularLocation>
</comment>
<evidence type="ECO:0000256" key="5">
    <source>
        <dbReference type="ARBA" id="ARBA00022679"/>
    </source>
</evidence>
<evidence type="ECO:0000256" key="2">
    <source>
        <dbReference type="ARBA" id="ARBA00004863"/>
    </source>
</evidence>
<feature type="transmembrane region" description="Helical" evidence="9">
    <location>
        <begin position="106"/>
        <end position="126"/>
    </location>
</feature>
<comment type="pathway">
    <text evidence="2">Quinol/quinone metabolism; menaquinone biosynthesis.</text>
</comment>
<keyword evidence="3" id="KW-0474">Menaquinone biosynthesis</keyword>
<feature type="transmembrane region" description="Helical" evidence="9">
    <location>
        <begin position="55"/>
        <end position="71"/>
    </location>
</feature>
<evidence type="ECO:0000256" key="6">
    <source>
        <dbReference type="ARBA" id="ARBA00022692"/>
    </source>
</evidence>